<dbReference type="Gene3D" id="3.40.50.720">
    <property type="entry name" value="NAD(P)-binding Rossmann-like Domain"/>
    <property type="match status" value="1"/>
</dbReference>
<accession>A0A7W7CJT3</accession>
<dbReference type="Pfam" id="PF13460">
    <property type="entry name" value="NAD_binding_10"/>
    <property type="match status" value="1"/>
</dbReference>
<dbReference type="SUPFAM" id="SSF51735">
    <property type="entry name" value="NAD(P)-binding Rossmann-fold domains"/>
    <property type="match status" value="1"/>
</dbReference>
<dbReference type="Proteomes" id="UP000533598">
    <property type="component" value="Unassembled WGS sequence"/>
</dbReference>
<feature type="domain" description="NAD(P)-binding" evidence="1">
    <location>
        <begin position="7"/>
        <end position="197"/>
    </location>
</feature>
<dbReference type="PANTHER" id="PTHR43355">
    <property type="entry name" value="FLAVIN REDUCTASE (NADPH)"/>
    <property type="match status" value="1"/>
</dbReference>
<reference evidence="2 3" key="1">
    <citation type="submission" date="2020-08" db="EMBL/GenBank/DDBJ databases">
        <title>Sequencing the genomes of 1000 actinobacteria strains.</title>
        <authorList>
            <person name="Klenk H.-P."/>
        </authorList>
    </citation>
    <scope>NUCLEOTIDE SEQUENCE [LARGE SCALE GENOMIC DNA]</scope>
    <source>
        <strain evidence="2 3">DSM 44230</strain>
    </source>
</reference>
<dbReference type="EMBL" id="JACHMH010000001">
    <property type="protein sequence ID" value="MBB4682481.1"/>
    <property type="molecule type" value="Genomic_DNA"/>
</dbReference>
<dbReference type="RefSeq" id="WP_185009823.1">
    <property type="nucleotide sequence ID" value="NZ_BAAAUI010000007.1"/>
</dbReference>
<proteinExistence type="predicted"/>
<dbReference type="InterPro" id="IPR036291">
    <property type="entry name" value="NAD(P)-bd_dom_sf"/>
</dbReference>
<keyword evidence="3" id="KW-1185">Reference proteome</keyword>
<dbReference type="CDD" id="cd05244">
    <property type="entry name" value="BVR-B_like_SDR_a"/>
    <property type="match status" value="1"/>
</dbReference>
<protein>
    <submittedName>
        <fullName evidence="2">Putative NADH-flavin reductase</fullName>
    </submittedName>
</protein>
<dbReference type="GO" id="GO:0004074">
    <property type="term" value="F:biliverdin reductase [NAD(P)H] activity"/>
    <property type="evidence" value="ECO:0007669"/>
    <property type="project" value="TreeGrafter"/>
</dbReference>
<evidence type="ECO:0000259" key="1">
    <source>
        <dbReference type="Pfam" id="PF13460"/>
    </source>
</evidence>
<name>A0A7W7CJT3_9PSEU</name>
<organism evidence="2 3">
    <name type="scientific">Crossiella cryophila</name>
    <dbReference type="NCBI Taxonomy" id="43355"/>
    <lineage>
        <taxon>Bacteria</taxon>
        <taxon>Bacillati</taxon>
        <taxon>Actinomycetota</taxon>
        <taxon>Actinomycetes</taxon>
        <taxon>Pseudonocardiales</taxon>
        <taxon>Pseudonocardiaceae</taxon>
        <taxon>Crossiella</taxon>
    </lineage>
</organism>
<evidence type="ECO:0000313" key="2">
    <source>
        <dbReference type="EMBL" id="MBB4682481.1"/>
    </source>
</evidence>
<dbReference type="GO" id="GO:0042602">
    <property type="term" value="F:riboflavin reductase (NADPH) activity"/>
    <property type="evidence" value="ECO:0007669"/>
    <property type="project" value="TreeGrafter"/>
</dbReference>
<gene>
    <name evidence="2" type="ORF">HNR67_008599</name>
</gene>
<evidence type="ECO:0000313" key="3">
    <source>
        <dbReference type="Proteomes" id="UP000533598"/>
    </source>
</evidence>
<dbReference type="InterPro" id="IPR051606">
    <property type="entry name" value="Polyketide_Oxido-like"/>
</dbReference>
<dbReference type="InterPro" id="IPR016040">
    <property type="entry name" value="NAD(P)-bd_dom"/>
</dbReference>
<sequence length="209" mass="22837">MNITVLGATGRTGEHVVQQALKAKHQVTAVVRNPAKLQLHHPALTIAQADVLDPTTLTEHLTGRDAIISALGAGHLKPSTICTDSAESILRAMPKARVRRLIVVSTSGATTEGDRPFTRYLLKPVLGRVFRHPWGDMRRMEELIMASDTDWTIVRPPRLTNTQHTGIYRTATNRSIPGGNSIPRANLANALLNTVTNRTTYNQTLTVAT</sequence>
<dbReference type="AlphaFoldDB" id="A0A7W7CJT3"/>
<dbReference type="PANTHER" id="PTHR43355:SF2">
    <property type="entry name" value="FLAVIN REDUCTASE (NADPH)"/>
    <property type="match status" value="1"/>
</dbReference>
<comment type="caution">
    <text evidence="2">The sequence shown here is derived from an EMBL/GenBank/DDBJ whole genome shotgun (WGS) entry which is preliminary data.</text>
</comment>